<dbReference type="InterPro" id="IPR002227">
    <property type="entry name" value="Tyrosinase_Cu-bd"/>
</dbReference>
<dbReference type="InParanoid" id="A0A317XYW1"/>
<keyword evidence="1" id="KW-0479">Metal-binding</keyword>
<evidence type="ECO:0000256" key="4">
    <source>
        <dbReference type="SAM" id="SignalP"/>
    </source>
</evidence>
<dbReference type="InterPro" id="IPR050316">
    <property type="entry name" value="Tyrosinase/Hemocyanin"/>
</dbReference>
<keyword evidence="7" id="KW-1185">Reference proteome</keyword>
<dbReference type="SUPFAM" id="SSF48056">
    <property type="entry name" value="Di-copper centre-containing domain"/>
    <property type="match status" value="1"/>
</dbReference>
<dbReference type="AlphaFoldDB" id="A0A317XYW1"/>
<sequence length="406" mass="46482">MRALLFWLSAAVVLLCGLAVADRSVPDFWTAIDRIERRELSYRRSHRPRSSHHRKRDSHSHVGVNASDGRALMHRRSDDGIHEDQLVRRDTTGSPSSAKCNRPVGRVSWFSLSGSEKTSWMDHFNLLATTKGKSMFVEGGTFLDDLAIVHIGMQRELHYNACFLPCHAALLRAFYSMMRLLGYRGREAYWPLDQDAAAVGGIPASQLWNDFGGDDGQGGPIPSGRFKGLVCGVLPDLQQVGRSIYKPHYVTRYFNDNWHRQPLQKGDMYSSLLQSELFDNILSQTDYTVFRQRLERTVHAYVHQAMGGEMWLFSAVCEPTFWLLHAEIDRIWRTWQTKQNTWTAYNGHSRIVDDSGNYQVVTAALDNTIDFYHLFVPIKVQDVMWPRKGILCYRYDNLYGGLPDSS</sequence>
<evidence type="ECO:0000256" key="3">
    <source>
        <dbReference type="SAM" id="MobiDB-lite"/>
    </source>
</evidence>
<dbReference type="PANTHER" id="PTHR11474:SF126">
    <property type="entry name" value="TYROSINASE-LIKE PROTEIN TYR-1-RELATED"/>
    <property type="match status" value="1"/>
</dbReference>
<keyword evidence="4" id="KW-0732">Signal</keyword>
<name>A0A317XYW1_9BASI</name>
<dbReference type="PANTHER" id="PTHR11474">
    <property type="entry name" value="TYROSINASE FAMILY MEMBER"/>
    <property type="match status" value="1"/>
</dbReference>
<feature type="compositionally biased region" description="Basic residues" evidence="3">
    <location>
        <begin position="43"/>
        <end position="58"/>
    </location>
</feature>
<evidence type="ECO:0000313" key="7">
    <source>
        <dbReference type="Proteomes" id="UP000246740"/>
    </source>
</evidence>
<proteinExistence type="predicted"/>
<feature type="signal peptide" evidence="4">
    <location>
        <begin position="1"/>
        <end position="21"/>
    </location>
</feature>
<dbReference type="EMBL" id="KZ819188">
    <property type="protein sequence ID" value="PWZ03130.1"/>
    <property type="molecule type" value="Genomic_DNA"/>
</dbReference>
<accession>A0A317XYW1</accession>
<dbReference type="Proteomes" id="UP000246740">
    <property type="component" value="Unassembled WGS sequence"/>
</dbReference>
<dbReference type="Pfam" id="PF00264">
    <property type="entry name" value="Tyrosinase"/>
    <property type="match status" value="1"/>
</dbReference>
<feature type="region of interest" description="Disordered" evidence="3">
    <location>
        <begin position="43"/>
        <end position="69"/>
    </location>
</feature>
<dbReference type="OrthoDB" id="6132182at2759"/>
<feature type="domain" description="Tyrosinase copper-binding" evidence="5">
    <location>
        <begin position="144"/>
        <end position="337"/>
    </location>
</feature>
<evidence type="ECO:0000259" key="5">
    <source>
        <dbReference type="Pfam" id="PF00264"/>
    </source>
</evidence>
<evidence type="ECO:0000313" key="6">
    <source>
        <dbReference type="EMBL" id="PWZ03130.1"/>
    </source>
</evidence>
<evidence type="ECO:0000256" key="1">
    <source>
        <dbReference type="ARBA" id="ARBA00022723"/>
    </source>
</evidence>
<dbReference type="STRING" id="1882483.A0A317XYW1"/>
<organism evidence="6 7">
    <name type="scientific">Testicularia cyperi</name>
    <dbReference type="NCBI Taxonomy" id="1882483"/>
    <lineage>
        <taxon>Eukaryota</taxon>
        <taxon>Fungi</taxon>
        <taxon>Dikarya</taxon>
        <taxon>Basidiomycota</taxon>
        <taxon>Ustilaginomycotina</taxon>
        <taxon>Ustilaginomycetes</taxon>
        <taxon>Ustilaginales</taxon>
        <taxon>Anthracoideaceae</taxon>
        <taxon>Testicularia</taxon>
    </lineage>
</organism>
<dbReference type="InterPro" id="IPR008922">
    <property type="entry name" value="Di-copper_centre_dom_sf"/>
</dbReference>
<gene>
    <name evidence="6" type="ORF">BCV70DRAFT_197365</name>
</gene>
<dbReference type="Gene3D" id="1.10.1280.10">
    <property type="entry name" value="Di-copper center containing domain from catechol oxidase"/>
    <property type="match status" value="1"/>
</dbReference>
<feature type="chain" id="PRO_5016314738" evidence="4">
    <location>
        <begin position="22"/>
        <end position="406"/>
    </location>
</feature>
<keyword evidence="2" id="KW-0186">Copper</keyword>
<dbReference type="GO" id="GO:0046872">
    <property type="term" value="F:metal ion binding"/>
    <property type="evidence" value="ECO:0007669"/>
    <property type="project" value="UniProtKB-KW"/>
</dbReference>
<protein>
    <submittedName>
        <fullName evidence="6">Di-copper centre-containing protein</fullName>
    </submittedName>
</protein>
<reference evidence="6 7" key="1">
    <citation type="journal article" date="2018" name="Mol. Biol. Evol.">
        <title>Broad Genomic Sampling Reveals a Smut Pathogenic Ancestry of the Fungal Clade Ustilaginomycotina.</title>
        <authorList>
            <person name="Kijpornyongpan T."/>
            <person name="Mondo S.J."/>
            <person name="Barry K."/>
            <person name="Sandor L."/>
            <person name="Lee J."/>
            <person name="Lipzen A."/>
            <person name="Pangilinan J."/>
            <person name="LaButti K."/>
            <person name="Hainaut M."/>
            <person name="Henrissat B."/>
            <person name="Grigoriev I.V."/>
            <person name="Spatafora J.W."/>
            <person name="Aime M.C."/>
        </authorList>
    </citation>
    <scope>NUCLEOTIDE SEQUENCE [LARGE SCALE GENOMIC DNA]</scope>
    <source>
        <strain evidence="6 7">MCA 3645</strain>
    </source>
</reference>
<dbReference type="GO" id="GO:0016491">
    <property type="term" value="F:oxidoreductase activity"/>
    <property type="evidence" value="ECO:0007669"/>
    <property type="project" value="InterPro"/>
</dbReference>
<evidence type="ECO:0000256" key="2">
    <source>
        <dbReference type="ARBA" id="ARBA00023008"/>
    </source>
</evidence>